<dbReference type="GO" id="GO:0006886">
    <property type="term" value="P:intracellular protein transport"/>
    <property type="evidence" value="ECO:0007669"/>
    <property type="project" value="InterPro"/>
</dbReference>
<dbReference type="InterPro" id="IPR038379">
    <property type="entry name" value="SecE_sf"/>
</dbReference>
<evidence type="ECO:0000256" key="5">
    <source>
        <dbReference type="ARBA" id="ARBA00022989"/>
    </source>
</evidence>
<sequence length="73" mass="8980">MHNRIEILSYIIMKKKNYFWGIYDEFFYCITWPKWINLQITTLIVSFFSIFLSIFLYGVDGLFIFFIKKLFSL</sequence>
<evidence type="ECO:0000256" key="1">
    <source>
        <dbReference type="ARBA" id="ARBA00004370"/>
    </source>
</evidence>
<keyword evidence="5 8" id="KW-1133">Transmembrane helix</keyword>
<evidence type="ECO:0000256" key="6">
    <source>
        <dbReference type="ARBA" id="ARBA00023010"/>
    </source>
</evidence>
<keyword evidence="4" id="KW-0653">Protein transport</keyword>
<gene>
    <name evidence="9" type="primary">secE</name>
    <name evidence="9" type="ORF">CPU2_439</name>
</gene>
<keyword evidence="6" id="KW-0811">Translocation</keyword>
<dbReference type="AlphaFoldDB" id="A0AAD1CMC2"/>
<evidence type="ECO:0000256" key="8">
    <source>
        <dbReference type="SAM" id="Phobius"/>
    </source>
</evidence>
<accession>A0AAD1CMC2</accession>
<proteinExistence type="predicted"/>
<evidence type="ECO:0000256" key="2">
    <source>
        <dbReference type="ARBA" id="ARBA00022448"/>
    </source>
</evidence>
<keyword evidence="2" id="KW-0813">Transport</keyword>
<dbReference type="GO" id="GO:0006605">
    <property type="term" value="P:protein targeting"/>
    <property type="evidence" value="ECO:0007669"/>
    <property type="project" value="InterPro"/>
</dbReference>
<name>A0AAD1CMC2_9FLAO</name>
<evidence type="ECO:0000313" key="10">
    <source>
        <dbReference type="Proteomes" id="UP000262607"/>
    </source>
</evidence>
<feature type="transmembrane region" description="Helical" evidence="8">
    <location>
        <begin position="43"/>
        <end position="67"/>
    </location>
</feature>
<organism evidence="9 10">
    <name type="scientific">Blattabacterium punctulatus CPU2</name>
    <dbReference type="NCBI Taxonomy" id="1457032"/>
    <lineage>
        <taxon>Bacteria</taxon>
        <taxon>Pseudomonadati</taxon>
        <taxon>Bacteroidota</taxon>
        <taxon>Flavobacteriia</taxon>
        <taxon>Flavobacteriales</taxon>
        <taxon>Blattabacteriaceae</taxon>
        <taxon>Blattabacterium</taxon>
    </lineage>
</organism>
<dbReference type="EMBL" id="AP014610">
    <property type="protein sequence ID" value="BBA17930.1"/>
    <property type="molecule type" value="Genomic_DNA"/>
</dbReference>
<keyword evidence="7 8" id="KW-0472">Membrane</keyword>
<evidence type="ECO:0000256" key="7">
    <source>
        <dbReference type="ARBA" id="ARBA00023136"/>
    </source>
</evidence>
<keyword evidence="3 8" id="KW-0812">Transmembrane</keyword>
<dbReference type="Pfam" id="PF00584">
    <property type="entry name" value="SecE"/>
    <property type="match status" value="1"/>
</dbReference>
<evidence type="ECO:0000313" key="9">
    <source>
        <dbReference type="EMBL" id="BBA17930.1"/>
    </source>
</evidence>
<protein>
    <submittedName>
        <fullName evidence="9">Preprotein translocase subunit SecE</fullName>
    </submittedName>
</protein>
<evidence type="ECO:0000256" key="3">
    <source>
        <dbReference type="ARBA" id="ARBA00022692"/>
    </source>
</evidence>
<dbReference type="Proteomes" id="UP000262607">
    <property type="component" value="Chromosome"/>
</dbReference>
<comment type="subcellular location">
    <subcellularLocation>
        <location evidence="1">Membrane</location>
    </subcellularLocation>
</comment>
<dbReference type="Gene3D" id="1.20.5.1030">
    <property type="entry name" value="Preprotein translocase secy subunit"/>
    <property type="match status" value="1"/>
</dbReference>
<dbReference type="InterPro" id="IPR001901">
    <property type="entry name" value="Translocase_SecE/Sec61-g"/>
</dbReference>
<reference evidence="9 10" key="1">
    <citation type="submission" date="2014-06" db="EMBL/GenBank/DDBJ databases">
        <title>Genome sequence of the intracellular symbiont Blattabacterium cuenoti, strain CPU2 from the wood feeding cockroach Cryptocercus punctulatus.</title>
        <authorList>
            <person name="Kinjo Y."/>
            <person name="Ohkuma M."/>
            <person name="Tokuda G."/>
        </authorList>
    </citation>
    <scope>NUCLEOTIDE SEQUENCE [LARGE SCALE GENOMIC DNA]</scope>
    <source>
        <strain evidence="9 10">CPU2</strain>
    </source>
</reference>
<dbReference type="GO" id="GO:0016020">
    <property type="term" value="C:membrane"/>
    <property type="evidence" value="ECO:0007669"/>
    <property type="project" value="UniProtKB-SubCell"/>
</dbReference>
<evidence type="ECO:0000256" key="4">
    <source>
        <dbReference type="ARBA" id="ARBA00022927"/>
    </source>
</evidence>